<proteinExistence type="predicted"/>
<evidence type="ECO:0000259" key="1">
    <source>
        <dbReference type="PROSITE" id="PS50042"/>
    </source>
</evidence>
<dbReference type="SUPFAM" id="SSF51206">
    <property type="entry name" value="cAMP-binding domain-like"/>
    <property type="match status" value="1"/>
</dbReference>
<protein>
    <submittedName>
        <fullName evidence="2">cAMP-binding domain of CRP or a regulatory subunit of cAMP-dependent protein kinases</fullName>
    </submittedName>
</protein>
<dbReference type="Proteomes" id="UP000198951">
    <property type="component" value="Unassembled WGS sequence"/>
</dbReference>
<dbReference type="InterPro" id="IPR000595">
    <property type="entry name" value="cNMP-bd_dom"/>
</dbReference>
<dbReference type="OrthoDB" id="1092431at2"/>
<dbReference type="InterPro" id="IPR018490">
    <property type="entry name" value="cNMP-bd_dom_sf"/>
</dbReference>
<keyword evidence="3" id="KW-1185">Reference proteome</keyword>
<evidence type="ECO:0000313" key="3">
    <source>
        <dbReference type="Proteomes" id="UP000198951"/>
    </source>
</evidence>
<reference evidence="3" key="1">
    <citation type="submission" date="2016-10" db="EMBL/GenBank/DDBJ databases">
        <authorList>
            <person name="Varghese N."/>
            <person name="Submissions S."/>
        </authorList>
    </citation>
    <scope>NUCLEOTIDE SEQUENCE [LARGE SCALE GENOMIC DNA]</scope>
    <source>
        <strain evidence="3">DSM 22376</strain>
    </source>
</reference>
<dbReference type="GO" id="GO:0016301">
    <property type="term" value="F:kinase activity"/>
    <property type="evidence" value="ECO:0007669"/>
    <property type="project" value="UniProtKB-KW"/>
</dbReference>
<organism evidence="2 3">
    <name type="scientific">Flavobacterium gillisiae</name>
    <dbReference type="NCBI Taxonomy" id="150146"/>
    <lineage>
        <taxon>Bacteria</taxon>
        <taxon>Pseudomonadati</taxon>
        <taxon>Bacteroidota</taxon>
        <taxon>Flavobacteriia</taxon>
        <taxon>Flavobacteriales</taxon>
        <taxon>Flavobacteriaceae</taxon>
        <taxon>Flavobacterium</taxon>
    </lineage>
</organism>
<dbReference type="InterPro" id="IPR014710">
    <property type="entry name" value="RmlC-like_jellyroll"/>
</dbReference>
<gene>
    <name evidence="2" type="ORF">SAMN05443667_10542</name>
</gene>
<dbReference type="CDD" id="cd00038">
    <property type="entry name" value="CAP_ED"/>
    <property type="match status" value="1"/>
</dbReference>
<keyword evidence="2" id="KW-0418">Kinase</keyword>
<evidence type="ECO:0000313" key="2">
    <source>
        <dbReference type="EMBL" id="SEA50566.1"/>
    </source>
</evidence>
<dbReference type="Pfam" id="PF00027">
    <property type="entry name" value="cNMP_binding"/>
    <property type="match status" value="1"/>
</dbReference>
<dbReference type="PROSITE" id="PS50042">
    <property type="entry name" value="CNMP_BINDING_3"/>
    <property type="match status" value="1"/>
</dbReference>
<accession>A0A1H4BQW6</accession>
<dbReference type="AlphaFoldDB" id="A0A1H4BQW6"/>
<sequence length="191" mass="22435">MNEFDELAAYLKKNIDFGEEDLKIILSYFKIIKKNKNEILLAHGKVSEFSYFVKKGCLRIYFINNEGKDSTRYIAFENQFATALVSFITKEPAEEIIQAIENSELFCISHDDFRHLMKIVPKWKDFYTIYLEKAYVNNSKRLMSFTTLDAAERYDQLFKINPNIVKRLPNKIVASYINISNETLSRIKSKI</sequence>
<dbReference type="EMBL" id="FNRD01000005">
    <property type="protein sequence ID" value="SEA50566.1"/>
    <property type="molecule type" value="Genomic_DNA"/>
</dbReference>
<dbReference type="STRING" id="150146.SAMN05443667_10542"/>
<keyword evidence="2" id="KW-0808">Transferase</keyword>
<feature type="domain" description="Cyclic nucleotide-binding" evidence="1">
    <location>
        <begin position="28"/>
        <end position="117"/>
    </location>
</feature>
<dbReference type="Gene3D" id="2.60.120.10">
    <property type="entry name" value="Jelly Rolls"/>
    <property type="match status" value="1"/>
</dbReference>
<dbReference type="RefSeq" id="WP_091087835.1">
    <property type="nucleotide sequence ID" value="NZ_FNRD01000005.1"/>
</dbReference>
<name>A0A1H4BQW6_9FLAO</name>